<dbReference type="InterPro" id="IPR036909">
    <property type="entry name" value="Cyt_c-like_dom_sf"/>
</dbReference>
<keyword evidence="4" id="KW-1133">Transmembrane helix</keyword>
<keyword evidence="6" id="KW-0560">Oxidoreductase</keyword>
<dbReference type="SUPFAM" id="SSF46626">
    <property type="entry name" value="Cytochrome c"/>
    <property type="match status" value="1"/>
</dbReference>
<keyword evidence="3" id="KW-0408">Iron</keyword>
<dbReference type="GO" id="GO:0020037">
    <property type="term" value="F:heme binding"/>
    <property type="evidence" value="ECO:0007669"/>
    <property type="project" value="InterPro"/>
</dbReference>
<evidence type="ECO:0000313" key="6">
    <source>
        <dbReference type="EMBL" id="SFV54279.1"/>
    </source>
</evidence>
<keyword evidence="4" id="KW-0812">Transmembrane</keyword>
<dbReference type="GO" id="GO:0009055">
    <property type="term" value="F:electron transfer activity"/>
    <property type="evidence" value="ECO:0007669"/>
    <property type="project" value="InterPro"/>
</dbReference>
<dbReference type="Pfam" id="PF00034">
    <property type="entry name" value="Cytochrom_C"/>
    <property type="match status" value="1"/>
</dbReference>
<proteinExistence type="predicted"/>
<organism evidence="6">
    <name type="scientific">hydrothermal vent metagenome</name>
    <dbReference type="NCBI Taxonomy" id="652676"/>
    <lineage>
        <taxon>unclassified sequences</taxon>
        <taxon>metagenomes</taxon>
        <taxon>ecological metagenomes</taxon>
    </lineage>
</organism>
<dbReference type="InterPro" id="IPR009056">
    <property type="entry name" value="Cyt_c-like_dom"/>
</dbReference>
<name>A0A1W1BL99_9ZZZZ</name>
<keyword evidence="1" id="KW-0349">Heme</keyword>
<evidence type="ECO:0000256" key="4">
    <source>
        <dbReference type="SAM" id="Phobius"/>
    </source>
</evidence>
<dbReference type="AlphaFoldDB" id="A0A1W1BL99"/>
<gene>
    <name evidence="6" type="ORF">MNB_SM-6-722</name>
</gene>
<keyword evidence="4" id="KW-0472">Membrane</keyword>
<evidence type="ECO:0000259" key="5">
    <source>
        <dbReference type="PROSITE" id="PS51007"/>
    </source>
</evidence>
<dbReference type="PROSITE" id="PS51007">
    <property type="entry name" value="CYTC"/>
    <property type="match status" value="1"/>
</dbReference>
<dbReference type="EC" id="1.7.2.5" evidence="6"/>
<feature type="transmembrane region" description="Helical" evidence="4">
    <location>
        <begin position="12"/>
        <end position="30"/>
    </location>
</feature>
<dbReference type="GO" id="GO:0046872">
    <property type="term" value="F:metal ion binding"/>
    <property type="evidence" value="ECO:0007669"/>
    <property type="project" value="UniProtKB-KW"/>
</dbReference>
<evidence type="ECO:0000256" key="3">
    <source>
        <dbReference type="ARBA" id="ARBA00023004"/>
    </source>
</evidence>
<accession>A0A1W1BL99</accession>
<dbReference type="Gene3D" id="1.10.760.10">
    <property type="entry name" value="Cytochrome c-like domain"/>
    <property type="match status" value="1"/>
</dbReference>
<sequence>MTERITKDMARNIYFGGGLFAILVFTGLTFDTVHRIPELSHASKITKSVVAGKKIWEDNDCVGCHTLSGEGAYYAPELGNAFQRLGGGDKKAFRSYMEGWMAAQPLNIPNRRKMPQFHLTKKQVDNLADFLIWMSKVNNQEWPPNIQG</sequence>
<evidence type="ECO:0000256" key="2">
    <source>
        <dbReference type="ARBA" id="ARBA00022723"/>
    </source>
</evidence>
<feature type="domain" description="Cytochrome c" evidence="5">
    <location>
        <begin position="47"/>
        <end position="135"/>
    </location>
</feature>
<keyword evidence="2" id="KW-0479">Metal-binding</keyword>
<protein>
    <submittedName>
        <fullName evidence="6">Nitric-oxide reductase subunit C</fullName>
        <ecNumber evidence="6">1.7.2.5</ecNumber>
    </submittedName>
</protein>
<dbReference type="GO" id="GO:0016966">
    <property type="term" value="F:nitric oxide reductase activity"/>
    <property type="evidence" value="ECO:0007669"/>
    <property type="project" value="UniProtKB-EC"/>
</dbReference>
<dbReference type="EMBL" id="FPHK01000011">
    <property type="protein sequence ID" value="SFV54279.1"/>
    <property type="molecule type" value="Genomic_DNA"/>
</dbReference>
<reference evidence="6" key="1">
    <citation type="submission" date="2016-10" db="EMBL/GenBank/DDBJ databases">
        <authorList>
            <person name="de Groot N.N."/>
        </authorList>
    </citation>
    <scope>NUCLEOTIDE SEQUENCE</scope>
</reference>
<evidence type="ECO:0000256" key="1">
    <source>
        <dbReference type="ARBA" id="ARBA00022617"/>
    </source>
</evidence>